<keyword evidence="8 10" id="KW-0975">Bacterial flagellum</keyword>
<feature type="transmembrane region" description="Helical" evidence="10">
    <location>
        <begin position="80"/>
        <end position="103"/>
    </location>
</feature>
<dbReference type="RefSeq" id="WP_091341822.1">
    <property type="nucleotide sequence ID" value="NZ_FNRM01000003.1"/>
</dbReference>
<evidence type="ECO:0000313" key="11">
    <source>
        <dbReference type="EMBL" id="SEA49339.1"/>
    </source>
</evidence>
<comment type="similarity">
    <text evidence="2 10">Belongs to the FliR/MopE/SpaR family.</text>
</comment>
<keyword evidence="6 10" id="KW-1133">Transmembrane helix</keyword>
<accession>A0A1H4BMH8</accession>
<evidence type="ECO:0000256" key="4">
    <source>
        <dbReference type="ARBA" id="ARBA00022475"/>
    </source>
</evidence>
<feature type="transmembrane region" description="Helical" evidence="10">
    <location>
        <begin position="172"/>
        <end position="199"/>
    </location>
</feature>
<keyword evidence="4 10" id="KW-1003">Cell membrane</keyword>
<keyword evidence="12" id="KW-1185">Reference proteome</keyword>
<evidence type="ECO:0000256" key="2">
    <source>
        <dbReference type="ARBA" id="ARBA00009772"/>
    </source>
</evidence>
<evidence type="ECO:0000256" key="10">
    <source>
        <dbReference type="RuleBase" id="RU362071"/>
    </source>
</evidence>
<keyword evidence="11" id="KW-0282">Flagellum</keyword>
<dbReference type="GO" id="GO:0009425">
    <property type="term" value="C:bacterial-type flagellum basal body"/>
    <property type="evidence" value="ECO:0007669"/>
    <property type="project" value="UniProtKB-SubCell"/>
</dbReference>
<feature type="transmembrane region" description="Helical" evidence="10">
    <location>
        <begin position="41"/>
        <end position="60"/>
    </location>
</feature>
<dbReference type="EMBL" id="FNRM01000003">
    <property type="protein sequence ID" value="SEA49339.1"/>
    <property type="molecule type" value="Genomic_DNA"/>
</dbReference>
<dbReference type="GO" id="GO:0006605">
    <property type="term" value="P:protein targeting"/>
    <property type="evidence" value="ECO:0007669"/>
    <property type="project" value="UniProtKB-UniRule"/>
</dbReference>
<feature type="transmembrane region" description="Helical" evidence="10">
    <location>
        <begin position="15"/>
        <end position="34"/>
    </location>
</feature>
<evidence type="ECO:0000256" key="6">
    <source>
        <dbReference type="ARBA" id="ARBA00022989"/>
    </source>
</evidence>
<dbReference type="Proteomes" id="UP000198773">
    <property type="component" value="Unassembled WGS sequence"/>
</dbReference>
<gene>
    <name evidence="11" type="ORF">SAMN04488051_103434</name>
</gene>
<keyword evidence="11" id="KW-0969">Cilium</keyword>
<feature type="transmembrane region" description="Helical" evidence="10">
    <location>
        <begin position="128"/>
        <end position="152"/>
    </location>
</feature>
<evidence type="ECO:0000256" key="7">
    <source>
        <dbReference type="ARBA" id="ARBA00023136"/>
    </source>
</evidence>
<dbReference type="AlphaFoldDB" id="A0A1H4BMH8"/>
<dbReference type="NCBIfam" id="TIGR01400">
    <property type="entry name" value="fliR"/>
    <property type="match status" value="1"/>
</dbReference>
<dbReference type="GO" id="GO:0005886">
    <property type="term" value="C:plasma membrane"/>
    <property type="evidence" value="ECO:0007669"/>
    <property type="project" value="UniProtKB-SubCell"/>
</dbReference>
<comment type="subcellular location">
    <subcellularLocation>
        <location evidence="10">Cell membrane</location>
        <topology evidence="10">Multi-pass membrane protein</topology>
    </subcellularLocation>
    <subcellularLocation>
        <location evidence="10">Bacterial flagellum basal body</location>
    </subcellularLocation>
</comment>
<dbReference type="PANTHER" id="PTHR30065:SF8">
    <property type="entry name" value="FLAGELLAR BIOSYNTHETIC PROTEIN FLIR"/>
    <property type="match status" value="1"/>
</dbReference>
<keyword evidence="5 10" id="KW-0812">Transmembrane</keyword>
<organism evidence="11 12">
    <name type="scientific">Alkalimonas amylolytica</name>
    <dbReference type="NCBI Taxonomy" id="152573"/>
    <lineage>
        <taxon>Bacteria</taxon>
        <taxon>Pseudomonadati</taxon>
        <taxon>Pseudomonadota</taxon>
        <taxon>Gammaproteobacteria</taxon>
        <taxon>Alkalimonas</taxon>
    </lineage>
</organism>
<evidence type="ECO:0000313" key="12">
    <source>
        <dbReference type="Proteomes" id="UP000198773"/>
    </source>
</evidence>
<dbReference type="InterPro" id="IPR002010">
    <property type="entry name" value="T3SS_IM_R"/>
</dbReference>
<evidence type="ECO:0000256" key="3">
    <source>
        <dbReference type="ARBA" id="ARBA00021717"/>
    </source>
</evidence>
<proteinExistence type="inferred from homology"/>
<reference evidence="11 12" key="1">
    <citation type="submission" date="2016-10" db="EMBL/GenBank/DDBJ databases">
        <authorList>
            <person name="de Groot N.N."/>
        </authorList>
    </citation>
    <scope>NUCLEOTIDE SEQUENCE [LARGE SCALE GENOMIC DNA]</scope>
    <source>
        <strain evidence="11 12">CGMCC 1.3430</strain>
    </source>
</reference>
<dbReference type="InterPro" id="IPR006303">
    <property type="entry name" value="FliR"/>
</dbReference>
<evidence type="ECO:0000256" key="5">
    <source>
        <dbReference type="ARBA" id="ARBA00022692"/>
    </source>
</evidence>
<evidence type="ECO:0000256" key="1">
    <source>
        <dbReference type="ARBA" id="ARBA00002578"/>
    </source>
</evidence>
<dbReference type="OrthoDB" id="9797790at2"/>
<sequence>MEFHLNLIMQTLADFLLPMARVSGVFMIMAGLGTRNVPMRIRVLLIVSLTFMIMPVIPPVPNPELMSFQMVLQVMQQVTIGFAIGFMTLIFINTFVVAGQVLATQSGLAFASMVDPASGISVPAIGQFYLILATLLFFIFDGHLITIQMLVMSFDTLPIVDAWWSRLQIWPIIEFAGWMFATALSITLAPIIAMLVVNLSFGIMTRAAPQLNIFAIGFPITMLSGLLILWLTMDTFLIHYDIQWQLTLDYTCRVIGC</sequence>
<protein>
    <recommendedName>
        <fullName evidence="3 9">Flagellar biosynthetic protein FliR</fullName>
    </recommendedName>
</protein>
<dbReference type="Pfam" id="PF01311">
    <property type="entry name" value="Bac_export_1"/>
    <property type="match status" value="1"/>
</dbReference>
<dbReference type="STRING" id="152573.SAMN04488051_103434"/>
<feature type="transmembrane region" description="Helical" evidence="10">
    <location>
        <begin position="211"/>
        <end position="231"/>
    </location>
</feature>
<evidence type="ECO:0000256" key="9">
    <source>
        <dbReference type="NCBIfam" id="TIGR01400"/>
    </source>
</evidence>
<keyword evidence="7 10" id="KW-0472">Membrane</keyword>
<evidence type="ECO:0000256" key="8">
    <source>
        <dbReference type="ARBA" id="ARBA00023143"/>
    </source>
</evidence>
<dbReference type="GO" id="GO:0044780">
    <property type="term" value="P:bacterial-type flagellum assembly"/>
    <property type="evidence" value="ECO:0007669"/>
    <property type="project" value="UniProtKB-UniRule"/>
</dbReference>
<dbReference type="PANTHER" id="PTHR30065">
    <property type="entry name" value="FLAGELLAR BIOSYNTHETIC PROTEIN FLIR"/>
    <property type="match status" value="1"/>
</dbReference>
<dbReference type="PRINTS" id="PR00953">
    <property type="entry name" value="TYPE3IMRPROT"/>
</dbReference>
<keyword evidence="11" id="KW-0966">Cell projection</keyword>
<comment type="function">
    <text evidence="1 10">Role in flagellar biosynthesis.</text>
</comment>
<name>A0A1H4BMH8_ALKAM</name>